<dbReference type="Pfam" id="PF05193">
    <property type="entry name" value="Peptidase_M16_C"/>
    <property type="match status" value="2"/>
</dbReference>
<dbReference type="GO" id="GO:0004222">
    <property type="term" value="F:metalloendopeptidase activity"/>
    <property type="evidence" value="ECO:0007669"/>
    <property type="project" value="InterPro"/>
</dbReference>
<dbReference type="PROSITE" id="PS00143">
    <property type="entry name" value="INSULINASE"/>
    <property type="match status" value="1"/>
</dbReference>
<dbReference type="PROSITE" id="PS51257">
    <property type="entry name" value="PROKAR_LIPOPROTEIN"/>
    <property type="match status" value="1"/>
</dbReference>
<evidence type="ECO:0000256" key="1">
    <source>
        <dbReference type="ARBA" id="ARBA00001947"/>
    </source>
</evidence>
<evidence type="ECO:0000256" key="8">
    <source>
        <dbReference type="RuleBase" id="RU004447"/>
    </source>
</evidence>
<keyword evidence="5" id="KW-0378">Hydrolase</keyword>
<comment type="cofactor">
    <cofactor evidence="1">
        <name>Zn(2+)</name>
        <dbReference type="ChEBI" id="CHEBI:29105"/>
    </cofactor>
</comment>
<evidence type="ECO:0000259" key="10">
    <source>
        <dbReference type="Pfam" id="PF05193"/>
    </source>
</evidence>
<evidence type="ECO:0000256" key="6">
    <source>
        <dbReference type="ARBA" id="ARBA00022833"/>
    </source>
</evidence>
<feature type="domain" description="Peptidase M16 C-terminal" evidence="10">
    <location>
        <begin position="270"/>
        <end position="438"/>
    </location>
</feature>
<dbReference type="GO" id="GO:0006508">
    <property type="term" value="P:proteolysis"/>
    <property type="evidence" value="ECO:0007669"/>
    <property type="project" value="UniProtKB-KW"/>
</dbReference>
<comment type="similarity">
    <text evidence="2 8">Belongs to the peptidase M16 family.</text>
</comment>
<evidence type="ECO:0000256" key="4">
    <source>
        <dbReference type="ARBA" id="ARBA00022723"/>
    </source>
</evidence>
<dbReference type="EMBL" id="CP040749">
    <property type="protein sequence ID" value="QCX39209.1"/>
    <property type="molecule type" value="Genomic_DNA"/>
</dbReference>
<dbReference type="GO" id="GO:0046872">
    <property type="term" value="F:metal ion binding"/>
    <property type="evidence" value="ECO:0007669"/>
    <property type="project" value="UniProtKB-KW"/>
</dbReference>
<evidence type="ECO:0000313" key="11">
    <source>
        <dbReference type="EMBL" id="QCX39209.1"/>
    </source>
</evidence>
<accession>A0A5B7TQJ1</accession>
<keyword evidence="7" id="KW-0482">Metalloprotease</keyword>
<feature type="domain" description="Peptidase M16 N-terminal" evidence="9">
    <location>
        <begin position="63"/>
        <end position="111"/>
    </location>
</feature>
<name>A0A5B7TQJ1_9FLAO</name>
<dbReference type="Proteomes" id="UP000306229">
    <property type="component" value="Chromosome"/>
</dbReference>
<keyword evidence="3" id="KW-0645">Protease</keyword>
<dbReference type="Pfam" id="PF00675">
    <property type="entry name" value="Peptidase_M16"/>
    <property type="match status" value="1"/>
</dbReference>
<dbReference type="RefSeq" id="WP_138950072.1">
    <property type="nucleotide sequence ID" value="NZ_CP040749.1"/>
</dbReference>
<dbReference type="InterPro" id="IPR001431">
    <property type="entry name" value="Pept_M16_Zn_BS"/>
</dbReference>
<evidence type="ECO:0000256" key="3">
    <source>
        <dbReference type="ARBA" id="ARBA00022670"/>
    </source>
</evidence>
<dbReference type="OrthoDB" id="9811314at2"/>
<proteinExistence type="inferred from homology"/>
<dbReference type="Gene3D" id="3.30.830.10">
    <property type="entry name" value="Metalloenzyme, LuxS/M16 peptidase-like"/>
    <property type="match status" value="4"/>
</dbReference>
<dbReference type="PANTHER" id="PTHR43690:SF17">
    <property type="entry name" value="PROTEIN YHJJ"/>
    <property type="match status" value="1"/>
</dbReference>
<organism evidence="11 12">
    <name type="scientific">Aureibaculum algae</name>
    <dbReference type="NCBI Taxonomy" id="2584122"/>
    <lineage>
        <taxon>Bacteria</taxon>
        <taxon>Pseudomonadati</taxon>
        <taxon>Bacteroidota</taxon>
        <taxon>Flavobacteriia</taxon>
        <taxon>Flavobacteriales</taxon>
        <taxon>Flavobacteriaceae</taxon>
        <taxon>Aureibaculum</taxon>
    </lineage>
</organism>
<dbReference type="InterPro" id="IPR007863">
    <property type="entry name" value="Peptidase_M16_C"/>
</dbReference>
<keyword evidence="6" id="KW-0862">Zinc</keyword>
<dbReference type="InterPro" id="IPR050626">
    <property type="entry name" value="Peptidase_M16"/>
</dbReference>
<dbReference type="InterPro" id="IPR011765">
    <property type="entry name" value="Pept_M16_N"/>
</dbReference>
<sequence length="988" mass="113235">MRRIHLLFMFAFLTVLIGCKGNSSEKGDYTAEKQTDANNFNYETVNNDPTGLRLYTLENGLKVYLSKNTDEPKIQTYIAVRAGSNYDPKETTGLAHYLEHMLFKGTEEFGTADWETEQEYLSQISDLYEEHKAEEDADKKKDVYRKIDSVSLEASKFAIANEYDKMTASIGAQGTNAHTWFEETVYHNKIPSNELNKWLSLEGERFSQLVLRLFHTELEAVFEEFNRGQDNDYRKIYASMLKGLFPNHPYGQQSTIGTAEHLKNPSMIAIHNYFNKYYVPNNMALILVGDIDFEETIKNVNKTFGKLENKEVTHPTLPKEDPITSPIVNEVFGPTSESVSVAFRSQGVGTEEEKLMTLADMILANGEAGLIDLNLNQKQAVQNASCSPTFLNDYGYHSFTGSPKEGQTLDEVKDLLLEQIEKLKKGEFEEWMIEAVVNDLKLSRTRQYENNSALASMYYDAFIHHEDWANKVKFLDDLKKISKQQLVDFANNFYTNNYVLTYKRKGEDKSIVKVENPGITPIEVNRDMQSDYVKQFNAEVSQDLKPRFVDYKNEIKHTSLSSGINVDYVENKNNDLFDLNIIFDMGSDSNKQLSLAVGYLDFLGTEKLSPENLKKEFYKLGVSYGVQAQGDKSYVYISGLNENLDKGLGLLEDLWDHSEANEETYKKYVEKILKDRVDSKTQKGNILWNGLYSYAKYGENSRLRNIYTAEELYAISPTDLVNLLKDLKNYKQRVFYYGKDVDAAVEAMNTAHIVPENLKEYPKPIEYVEKETGEQVYFTDYDMVQSELIFLSKGKQFDPKELALSRVFNSYFGSGLSSIVFQEIRESKSLAYSAFAAYSDANKKGDSNYIYGYVGTQANKLPQAVDAMLELMNNMPEADKQFNSAKEAVLKQIAAERITKSNIFWSYERLKNRGLDYDNREEIYNEVQNITLKDLSNFFKTNIKGKKYTTLVIGNKKDLNVEALKKLGKVTELDVDYLFNYKITPVKQ</sequence>
<evidence type="ECO:0000313" key="12">
    <source>
        <dbReference type="Proteomes" id="UP000306229"/>
    </source>
</evidence>
<dbReference type="SUPFAM" id="SSF63411">
    <property type="entry name" value="LuxS/MPP-like metallohydrolase"/>
    <property type="match status" value="4"/>
</dbReference>
<evidence type="ECO:0000256" key="7">
    <source>
        <dbReference type="ARBA" id="ARBA00023049"/>
    </source>
</evidence>
<dbReference type="PANTHER" id="PTHR43690">
    <property type="entry name" value="NARDILYSIN"/>
    <property type="match status" value="1"/>
</dbReference>
<dbReference type="InterPro" id="IPR011249">
    <property type="entry name" value="Metalloenz_LuxS/M16"/>
</dbReference>
<gene>
    <name evidence="11" type="ORF">FF125_12460</name>
</gene>
<evidence type="ECO:0000256" key="5">
    <source>
        <dbReference type="ARBA" id="ARBA00022801"/>
    </source>
</evidence>
<dbReference type="AlphaFoldDB" id="A0A5B7TQJ1"/>
<protein>
    <submittedName>
        <fullName evidence="11">Insulinase family protein</fullName>
    </submittedName>
</protein>
<keyword evidence="12" id="KW-1185">Reference proteome</keyword>
<dbReference type="KEGG" id="fbe:FF125_12460"/>
<feature type="domain" description="Peptidase M16 C-terminal" evidence="10">
    <location>
        <begin position="763"/>
        <end position="887"/>
    </location>
</feature>
<evidence type="ECO:0000256" key="2">
    <source>
        <dbReference type="ARBA" id="ARBA00007261"/>
    </source>
</evidence>
<keyword evidence="4" id="KW-0479">Metal-binding</keyword>
<evidence type="ECO:0000259" key="9">
    <source>
        <dbReference type="Pfam" id="PF00675"/>
    </source>
</evidence>
<reference evidence="11 12" key="1">
    <citation type="submission" date="2019-05" db="EMBL/GenBank/DDBJ databases">
        <title>Algicella ahnfeltiae gen. nov., sp. nov., a novel marine bacterium of the family Flavobacteriaceae isolated from a red alga.</title>
        <authorList>
            <person name="Nedashkovskaya O.I."/>
            <person name="Kukhlevskiy A.D."/>
            <person name="Kim S.-G."/>
            <person name="Zhukova N.V."/>
            <person name="Mikhailov V.V."/>
        </authorList>
    </citation>
    <scope>NUCLEOTIDE SEQUENCE [LARGE SCALE GENOMIC DNA]</scope>
    <source>
        <strain evidence="11 12">10Alg115</strain>
    </source>
</reference>